<name>A0A067KF12_JATCU</name>
<organism evidence="1 2">
    <name type="scientific">Jatropha curcas</name>
    <name type="common">Barbados nut</name>
    <dbReference type="NCBI Taxonomy" id="180498"/>
    <lineage>
        <taxon>Eukaryota</taxon>
        <taxon>Viridiplantae</taxon>
        <taxon>Streptophyta</taxon>
        <taxon>Embryophyta</taxon>
        <taxon>Tracheophyta</taxon>
        <taxon>Spermatophyta</taxon>
        <taxon>Magnoliopsida</taxon>
        <taxon>eudicotyledons</taxon>
        <taxon>Gunneridae</taxon>
        <taxon>Pentapetalae</taxon>
        <taxon>rosids</taxon>
        <taxon>fabids</taxon>
        <taxon>Malpighiales</taxon>
        <taxon>Euphorbiaceae</taxon>
        <taxon>Crotonoideae</taxon>
        <taxon>Jatropheae</taxon>
        <taxon>Jatropha</taxon>
    </lineage>
</organism>
<evidence type="ECO:0000313" key="2">
    <source>
        <dbReference type="Proteomes" id="UP000027138"/>
    </source>
</evidence>
<sequence>MRRKQIPPSASKIFCTFLSPYNQHLTTSNIKTNLAPSSVLDLAGMDKIAMEVPGPIIDADEAKVDQNEKRLRLEITGEQLSHHNVESYIKSVHGAFASCFQSPMSRDLVRLLVLEQDSNYFDSMEEIAIFDGMNCNLFTLVQQVVVMKKRVHDLCAHYTKLDLAKNEANQLAETT</sequence>
<protein>
    <submittedName>
        <fullName evidence="1">Uncharacterized protein</fullName>
    </submittedName>
</protein>
<gene>
    <name evidence="1" type="ORF">JCGZ_10576</name>
</gene>
<dbReference type="AlphaFoldDB" id="A0A067KF12"/>
<evidence type="ECO:0000313" key="1">
    <source>
        <dbReference type="EMBL" id="KDP34796.1"/>
    </source>
</evidence>
<keyword evidence="2" id="KW-1185">Reference proteome</keyword>
<reference evidence="1 2" key="1">
    <citation type="journal article" date="2014" name="PLoS ONE">
        <title>Global Analysis of Gene Expression Profiles in Physic Nut (Jatropha curcas L.) Seedlings Exposed to Salt Stress.</title>
        <authorList>
            <person name="Zhang L."/>
            <person name="Zhang C."/>
            <person name="Wu P."/>
            <person name="Chen Y."/>
            <person name="Li M."/>
            <person name="Jiang H."/>
            <person name="Wu G."/>
        </authorList>
    </citation>
    <scope>NUCLEOTIDE SEQUENCE [LARGE SCALE GENOMIC DNA]</scope>
    <source>
        <strain evidence="2">cv. GZQX0401</strain>
        <tissue evidence="1">Young leaves</tissue>
    </source>
</reference>
<proteinExistence type="predicted"/>
<dbReference type="EMBL" id="KK914504">
    <property type="protein sequence ID" value="KDP34796.1"/>
    <property type="molecule type" value="Genomic_DNA"/>
</dbReference>
<dbReference type="Proteomes" id="UP000027138">
    <property type="component" value="Unassembled WGS sequence"/>
</dbReference>
<accession>A0A067KF12</accession>